<organism evidence="8 9">
    <name type="scientific">Vitreoscilla massiliensis</name>
    <dbReference type="NCBI Taxonomy" id="1689272"/>
    <lineage>
        <taxon>Bacteria</taxon>
        <taxon>Pseudomonadati</taxon>
        <taxon>Pseudomonadota</taxon>
        <taxon>Betaproteobacteria</taxon>
        <taxon>Neisseriales</taxon>
        <taxon>Neisseriaceae</taxon>
        <taxon>Vitreoscilla</taxon>
    </lineage>
</organism>
<dbReference type="PRINTS" id="PR00315">
    <property type="entry name" value="ELONGATNFCT"/>
</dbReference>
<dbReference type="CDD" id="cd04166">
    <property type="entry name" value="CysN_ATPS"/>
    <property type="match status" value="1"/>
</dbReference>
<protein>
    <recommendedName>
        <fullName evidence="1">sulfate adenylyltransferase</fullName>
        <ecNumber evidence="1">2.7.7.4</ecNumber>
    </recommendedName>
</protein>
<dbReference type="Pfam" id="PF22594">
    <property type="entry name" value="GTP-eEF1A_C"/>
    <property type="match status" value="1"/>
</dbReference>
<evidence type="ECO:0000256" key="3">
    <source>
        <dbReference type="ARBA" id="ARBA00022695"/>
    </source>
</evidence>
<dbReference type="SUPFAM" id="SSF50465">
    <property type="entry name" value="EF-Tu/eEF-1alpha/eIF2-gamma C-terminal domain"/>
    <property type="match status" value="1"/>
</dbReference>
<dbReference type="InterPro" id="IPR044139">
    <property type="entry name" value="CysN_NoDQ_III"/>
</dbReference>
<evidence type="ECO:0000256" key="1">
    <source>
        <dbReference type="ARBA" id="ARBA00012391"/>
    </source>
</evidence>
<dbReference type="InterPro" id="IPR027417">
    <property type="entry name" value="P-loop_NTPase"/>
</dbReference>
<dbReference type="InterPro" id="IPR041757">
    <property type="entry name" value="CysN_GTP-bd"/>
</dbReference>
<keyword evidence="3" id="KW-0548">Nucleotidyltransferase</keyword>
<dbReference type="RefSeq" id="WP_058356608.1">
    <property type="nucleotide sequence ID" value="NZ_CABKVG010000009.1"/>
</dbReference>
<keyword evidence="6" id="KW-0342">GTP-binding</keyword>
<keyword evidence="2" id="KW-0808">Transferase</keyword>
<keyword evidence="4" id="KW-0547">Nucleotide-binding</keyword>
<dbReference type="InterPro" id="IPR009000">
    <property type="entry name" value="Transl_B-barrel_sf"/>
</dbReference>
<dbReference type="InterPro" id="IPR009001">
    <property type="entry name" value="Transl_elong_EF1A/Init_IF2_C"/>
</dbReference>
<name>A0ABY4DWQ4_9NEIS</name>
<evidence type="ECO:0000256" key="6">
    <source>
        <dbReference type="ARBA" id="ARBA00023134"/>
    </source>
</evidence>
<dbReference type="EMBL" id="CP091511">
    <property type="protein sequence ID" value="UOO87953.1"/>
    <property type="molecule type" value="Genomic_DNA"/>
</dbReference>
<dbReference type="CDD" id="cd03695">
    <property type="entry name" value="CysN_NodQ_II"/>
    <property type="match status" value="1"/>
</dbReference>
<dbReference type="InterPro" id="IPR011779">
    <property type="entry name" value="SO4_adenylTrfase_lsu"/>
</dbReference>
<gene>
    <name evidence="8" type="ORF">LVJ82_10655</name>
</gene>
<keyword evidence="9" id="KW-1185">Reference proteome</keyword>
<dbReference type="SUPFAM" id="SSF52540">
    <property type="entry name" value="P-loop containing nucleoside triphosphate hydrolases"/>
    <property type="match status" value="1"/>
</dbReference>
<dbReference type="InterPro" id="IPR050100">
    <property type="entry name" value="TRAFAC_GTPase_members"/>
</dbReference>
<feature type="domain" description="Tr-type G" evidence="7">
    <location>
        <begin position="5"/>
        <end position="224"/>
    </location>
</feature>
<accession>A0ABY4DWQ4</accession>
<sequence>MSTTDSVLRFITAGSVDDGKSTLIGRLLYDSQALLADQVAQLNKRSAGGTLDLASLTDGLEAEREQGITIDVAYRYFSTPKRKFIIADTPGHEQYTRNMVTGASTADAAIVLVDATRLDFEQNPLQLLPQTKRHSTLLKQIGCQHIIIAVNKLDLLGYDQGKFNQIVSAYQHLADTLGLKDVYYVPISALQGDNIVNPSEHMLWYQGQPLLALLESLPVGDDSRVDAPEQAYLPVQRVARQDGSAADDFRGYQGRIEAGEFAVGQAVRVEPSARSSVISAIYGVNGSVATAKRGDVVTITLQDDVDISRGDVLVAGNSQIVPTKFLSATVSWLDERPLNTARKYWLKHGTQTVYAKVKAIDYVWDVQTLGQTSDSTDLKMNDIGRVRLSLMKPIAALPYADNRAAGAFILIDDATNHTVAAGMIIDTQDNDDWAI</sequence>
<evidence type="ECO:0000256" key="2">
    <source>
        <dbReference type="ARBA" id="ARBA00022679"/>
    </source>
</evidence>
<dbReference type="PANTHER" id="PTHR23115">
    <property type="entry name" value="TRANSLATION FACTOR"/>
    <property type="match status" value="1"/>
</dbReference>
<reference evidence="8 9" key="1">
    <citation type="journal article" date="2022" name="Res Sq">
        <title>Evolution of multicellular longitudinally dividing oral cavity symbionts (Neisseriaceae).</title>
        <authorList>
            <person name="Nyongesa S."/>
            <person name="Weber P."/>
            <person name="Bernet E."/>
            <person name="Pullido F."/>
            <person name="Nieckarz M."/>
            <person name="Delaby M."/>
            <person name="Nieves C."/>
            <person name="Viehboeck T."/>
            <person name="Krause N."/>
            <person name="Rivera-Millot A."/>
            <person name="Nakamura A."/>
            <person name="Vischer N."/>
            <person name="VanNieuwenhze M."/>
            <person name="Brun Y."/>
            <person name="Cava F."/>
            <person name="Bulgheresi S."/>
            <person name="Veyrier F."/>
        </authorList>
    </citation>
    <scope>NUCLEOTIDE SEQUENCE [LARGE SCALE GENOMIC DNA]</scope>
    <source>
        <strain evidence="8 9">SN4</strain>
    </source>
</reference>
<proteinExistence type="predicted"/>
<dbReference type="PROSITE" id="PS51722">
    <property type="entry name" value="G_TR_2"/>
    <property type="match status" value="1"/>
</dbReference>
<dbReference type="InterPro" id="IPR054696">
    <property type="entry name" value="GTP-eEF1A_C"/>
</dbReference>
<evidence type="ECO:0000256" key="5">
    <source>
        <dbReference type="ARBA" id="ARBA00022840"/>
    </source>
</evidence>
<evidence type="ECO:0000259" key="7">
    <source>
        <dbReference type="PROSITE" id="PS51722"/>
    </source>
</evidence>
<dbReference type="PROSITE" id="PS00301">
    <property type="entry name" value="G_TR_1"/>
    <property type="match status" value="1"/>
</dbReference>
<evidence type="ECO:0000313" key="8">
    <source>
        <dbReference type="EMBL" id="UOO87953.1"/>
    </source>
</evidence>
<dbReference type="SUPFAM" id="SSF50447">
    <property type="entry name" value="Translation proteins"/>
    <property type="match status" value="1"/>
</dbReference>
<evidence type="ECO:0000313" key="9">
    <source>
        <dbReference type="Proteomes" id="UP000832011"/>
    </source>
</evidence>
<dbReference type="EC" id="2.7.7.4" evidence="1"/>
<dbReference type="InterPro" id="IPR000795">
    <property type="entry name" value="T_Tr_GTP-bd_dom"/>
</dbReference>
<dbReference type="Pfam" id="PF00009">
    <property type="entry name" value="GTP_EFTU"/>
    <property type="match status" value="1"/>
</dbReference>
<dbReference type="Proteomes" id="UP000832011">
    <property type="component" value="Chromosome"/>
</dbReference>
<dbReference type="InterPro" id="IPR044138">
    <property type="entry name" value="CysN_II"/>
</dbReference>
<dbReference type="Gene3D" id="3.40.50.300">
    <property type="entry name" value="P-loop containing nucleotide triphosphate hydrolases"/>
    <property type="match status" value="1"/>
</dbReference>
<dbReference type="InterPro" id="IPR031157">
    <property type="entry name" value="G_TR_CS"/>
</dbReference>
<dbReference type="NCBIfam" id="TIGR02034">
    <property type="entry name" value="CysN"/>
    <property type="match status" value="1"/>
</dbReference>
<dbReference type="Gene3D" id="2.40.30.10">
    <property type="entry name" value="Translation factors"/>
    <property type="match status" value="2"/>
</dbReference>
<evidence type="ECO:0000256" key="4">
    <source>
        <dbReference type="ARBA" id="ARBA00022741"/>
    </source>
</evidence>
<keyword evidence="5" id="KW-0067">ATP-binding</keyword>
<dbReference type="CDD" id="cd04095">
    <property type="entry name" value="CysN_NoDQ_III"/>
    <property type="match status" value="1"/>
</dbReference>